<proteinExistence type="predicted"/>
<evidence type="ECO:0000313" key="2">
    <source>
        <dbReference type="Proteomes" id="UP000683925"/>
    </source>
</evidence>
<accession>A0A8S1VQW4</accession>
<keyword evidence="2" id="KW-1185">Reference proteome</keyword>
<organism evidence="1 2">
    <name type="scientific">Paramecium octaurelia</name>
    <dbReference type="NCBI Taxonomy" id="43137"/>
    <lineage>
        <taxon>Eukaryota</taxon>
        <taxon>Sar</taxon>
        <taxon>Alveolata</taxon>
        <taxon>Ciliophora</taxon>
        <taxon>Intramacronucleata</taxon>
        <taxon>Oligohymenophorea</taxon>
        <taxon>Peniculida</taxon>
        <taxon>Parameciidae</taxon>
        <taxon>Paramecium</taxon>
    </lineage>
</organism>
<dbReference type="EMBL" id="CAJJDP010000069">
    <property type="protein sequence ID" value="CAD8178032.1"/>
    <property type="molecule type" value="Genomic_DNA"/>
</dbReference>
<dbReference type="Proteomes" id="UP000683925">
    <property type="component" value="Unassembled WGS sequence"/>
</dbReference>
<gene>
    <name evidence="1" type="ORF">POCTA_138.1.T0700093</name>
</gene>
<comment type="caution">
    <text evidence="1">The sequence shown here is derived from an EMBL/GenBank/DDBJ whole genome shotgun (WGS) entry which is preliminary data.</text>
</comment>
<reference evidence="1" key="1">
    <citation type="submission" date="2021-01" db="EMBL/GenBank/DDBJ databases">
        <authorList>
            <consortium name="Genoscope - CEA"/>
            <person name="William W."/>
        </authorList>
    </citation>
    <scope>NUCLEOTIDE SEQUENCE</scope>
</reference>
<evidence type="ECO:0000313" key="1">
    <source>
        <dbReference type="EMBL" id="CAD8178032.1"/>
    </source>
</evidence>
<dbReference type="AlphaFoldDB" id="A0A8S1VQW4"/>
<sequence>MILYHYLKVIIIELPKIKSLINLLESLTKSKSNIAKRQNSLIYYKVHRYFVEIWKVYQINYKKHIDGIQLYFKCIGRGRIPALGIFRRLITIT</sequence>
<protein>
    <submittedName>
        <fullName evidence="1">Uncharacterized protein</fullName>
    </submittedName>
</protein>
<name>A0A8S1VQW4_PAROT</name>